<name>A0A182T2K9_9DIPT</name>
<sequence>MPSLWIIWIIVQEYGYSLIFASSKLYGSTILPEEVLCRTGANRTLTSSYPATDYHRLQPTKQQQYIDYKLHYGLRYNPTRPNGRNGTQEHPLRERKKFLPPKLSYEPPLLSVFHIISFVNGPCVPRRQPATVEGHVLDNSTVWTGV</sequence>
<evidence type="ECO:0000313" key="2">
    <source>
        <dbReference type="Proteomes" id="UP000075901"/>
    </source>
</evidence>
<evidence type="ECO:0000313" key="1">
    <source>
        <dbReference type="EnsemblMetazoa" id="AMAM018356-PA"/>
    </source>
</evidence>
<accession>A0A182T2K9</accession>
<dbReference type="EnsemblMetazoa" id="AMAM018356-RA">
    <property type="protein sequence ID" value="AMAM018356-PA"/>
    <property type="gene ID" value="AMAM018356"/>
</dbReference>
<protein>
    <submittedName>
        <fullName evidence="1">Uncharacterized protein</fullName>
    </submittedName>
</protein>
<proteinExistence type="predicted"/>
<dbReference type="AlphaFoldDB" id="A0A182T2K9"/>
<dbReference type="VEuPathDB" id="VectorBase:AMAM018356"/>
<organism evidence="1 2">
    <name type="scientific">Anopheles maculatus</name>
    <dbReference type="NCBI Taxonomy" id="74869"/>
    <lineage>
        <taxon>Eukaryota</taxon>
        <taxon>Metazoa</taxon>
        <taxon>Ecdysozoa</taxon>
        <taxon>Arthropoda</taxon>
        <taxon>Hexapoda</taxon>
        <taxon>Insecta</taxon>
        <taxon>Pterygota</taxon>
        <taxon>Neoptera</taxon>
        <taxon>Endopterygota</taxon>
        <taxon>Diptera</taxon>
        <taxon>Nematocera</taxon>
        <taxon>Culicoidea</taxon>
        <taxon>Culicidae</taxon>
        <taxon>Anophelinae</taxon>
        <taxon>Anopheles</taxon>
        <taxon>Anopheles maculatus group</taxon>
    </lineage>
</organism>
<reference evidence="1" key="2">
    <citation type="submission" date="2020-05" db="UniProtKB">
        <authorList>
            <consortium name="EnsemblMetazoa"/>
        </authorList>
    </citation>
    <scope>IDENTIFICATION</scope>
    <source>
        <strain evidence="1">maculatus3</strain>
    </source>
</reference>
<keyword evidence="2" id="KW-1185">Reference proteome</keyword>
<dbReference type="Proteomes" id="UP000075901">
    <property type="component" value="Unassembled WGS sequence"/>
</dbReference>
<reference evidence="2" key="1">
    <citation type="submission" date="2013-09" db="EMBL/GenBank/DDBJ databases">
        <title>The Genome Sequence of Anopheles maculatus species B.</title>
        <authorList>
            <consortium name="The Broad Institute Genomics Platform"/>
            <person name="Neafsey D.E."/>
            <person name="Besansky N."/>
            <person name="Howell P."/>
            <person name="Walton C."/>
            <person name="Young S.K."/>
            <person name="Zeng Q."/>
            <person name="Gargeya S."/>
            <person name="Fitzgerald M."/>
            <person name="Haas B."/>
            <person name="Abouelleil A."/>
            <person name="Allen A.W."/>
            <person name="Alvarado L."/>
            <person name="Arachchi H.M."/>
            <person name="Berlin A.M."/>
            <person name="Chapman S.B."/>
            <person name="Gainer-Dewar J."/>
            <person name="Goldberg J."/>
            <person name="Griggs A."/>
            <person name="Gujja S."/>
            <person name="Hansen M."/>
            <person name="Howarth C."/>
            <person name="Imamovic A."/>
            <person name="Ireland A."/>
            <person name="Larimer J."/>
            <person name="McCowan C."/>
            <person name="Murphy C."/>
            <person name="Pearson M."/>
            <person name="Poon T.W."/>
            <person name="Priest M."/>
            <person name="Roberts A."/>
            <person name="Saif S."/>
            <person name="Shea T."/>
            <person name="Sisk P."/>
            <person name="Sykes S."/>
            <person name="Wortman J."/>
            <person name="Nusbaum C."/>
            <person name="Birren B."/>
        </authorList>
    </citation>
    <scope>NUCLEOTIDE SEQUENCE [LARGE SCALE GENOMIC DNA]</scope>
    <source>
        <strain evidence="2">maculatus3</strain>
    </source>
</reference>